<evidence type="ECO:0000256" key="5">
    <source>
        <dbReference type="SAM" id="MobiDB-lite"/>
    </source>
</evidence>
<evidence type="ECO:0000313" key="6">
    <source>
        <dbReference type="Ensembl" id="ENSEBUP00000011098.1"/>
    </source>
</evidence>
<name>A0A8C4Q7A1_EPTBU</name>
<comment type="subcellular location">
    <subcellularLocation>
        <location evidence="1">Nucleus</location>
    </subcellularLocation>
</comment>
<accession>A0A8C4Q7A1</accession>
<dbReference type="GO" id="GO:0005634">
    <property type="term" value="C:nucleus"/>
    <property type="evidence" value="ECO:0007669"/>
    <property type="project" value="UniProtKB-SubCell"/>
</dbReference>
<reference evidence="6" key="2">
    <citation type="submission" date="2025-09" db="UniProtKB">
        <authorList>
            <consortium name="Ensembl"/>
        </authorList>
    </citation>
    <scope>IDENTIFICATION</scope>
</reference>
<dbReference type="Proteomes" id="UP000694388">
    <property type="component" value="Unplaced"/>
</dbReference>
<reference evidence="6" key="1">
    <citation type="submission" date="2025-08" db="UniProtKB">
        <authorList>
            <consortium name="Ensembl"/>
        </authorList>
    </citation>
    <scope>IDENTIFICATION</scope>
</reference>
<proteinExistence type="inferred from homology"/>
<dbReference type="OMA" id="EEHTEMI"/>
<dbReference type="GeneTree" id="ENSGT00390000017265"/>
<keyword evidence="7" id="KW-1185">Reference proteome</keyword>
<dbReference type="Ensembl" id="ENSEBUT00000011658.1">
    <property type="protein sequence ID" value="ENSEBUP00000011098.1"/>
    <property type="gene ID" value="ENSEBUG00000007127.1"/>
</dbReference>
<sequence>MADFGDWLQRPLAVIDKIFEHNGSDSDWQQSAIQFFEDKLQEDDSMMQVPSLNDVPLHLLQPNCLVRFRCMVQDMFDPEFYAGVYEVLDPNTQEKVLKSGKYRDVVDCAQANLQFERNFTADRQTLYCIPIPGEAAWVKEKFYQLEQGRTSPSTLHCEARNKRSLDEDGSTQAAVDGRLGRNVKRHEQPRPAGIDAGSTARLPLDLNFPLPEEKGPACLVKVYDNWDTFKVNDVVEVFGILSMDPAMSLLEDNSDETEARAALQVSEEDRCHHPPASLVPRLHLLFTQKLRHINPLLPRNPHEDTMEDLRAARAELLGFLTHATLGDELAAEYLLFHLLSSVYARRDVMPMGKFTLNLSGCANSNYSQELYAILRQLVPTSFRLPMTLEVMNGQRFCPRKDYSANRLLAGILQLSSGSLLMIDETELQTGQLDVTGVQNITALGNAITWQKVDYDFDFHQMEFPCNLNIVVTSEGKSLLPSDCQVRLKPQVVLANFNEYFGALRNSLSPALLDKFRVYLTLTRMMEYNIDDVISKAVEEDFVEMRRLEPDSITAENLHMLLTVARLLSLSVGQSSLTMLRWQRTKELEFSRRARPCEDRATGAREL</sequence>
<dbReference type="Pfam" id="PF09739">
    <property type="entry name" value="MCM_bind"/>
    <property type="match status" value="1"/>
</dbReference>
<organism evidence="6 7">
    <name type="scientific">Eptatretus burgeri</name>
    <name type="common">Inshore hagfish</name>
    <dbReference type="NCBI Taxonomy" id="7764"/>
    <lineage>
        <taxon>Eukaryota</taxon>
        <taxon>Metazoa</taxon>
        <taxon>Chordata</taxon>
        <taxon>Craniata</taxon>
        <taxon>Vertebrata</taxon>
        <taxon>Cyclostomata</taxon>
        <taxon>Myxini</taxon>
        <taxon>Myxiniformes</taxon>
        <taxon>Myxinidae</taxon>
        <taxon>Eptatretinae</taxon>
        <taxon>Eptatretus</taxon>
    </lineage>
</organism>
<comment type="similarity">
    <text evidence="2">Belongs to the MCMBP family.</text>
</comment>
<protein>
    <recommendedName>
        <fullName evidence="3">Mini-chromosome maintenance complex-binding protein</fullName>
    </recommendedName>
</protein>
<evidence type="ECO:0000256" key="3">
    <source>
        <dbReference type="ARBA" id="ARBA00015405"/>
    </source>
</evidence>
<evidence type="ECO:0000256" key="4">
    <source>
        <dbReference type="ARBA" id="ARBA00023242"/>
    </source>
</evidence>
<evidence type="ECO:0000313" key="7">
    <source>
        <dbReference type="Proteomes" id="UP000694388"/>
    </source>
</evidence>
<dbReference type="PANTHER" id="PTHR13489">
    <property type="entry name" value="MINI-CHROMOSOME MAINTENANCE COMPLEX-BINDING PROTEIN"/>
    <property type="match status" value="1"/>
</dbReference>
<evidence type="ECO:0000256" key="1">
    <source>
        <dbReference type="ARBA" id="ARBA00004123"/>
    </source>
</evidence>
<dbReference type="GO" id="GO:0006261">
    <property type="term" value="P:DNA-templated DNA replication"/>
    <property type="evidence" value="ECO:0007669"/>
    <property type="project" value="TreeGrafter"/>
</dbReference>
<dbReference type="InterPro" id="IPR019140">
    <property type="entry name" value="MCM_complex-bd"/>
</dbReference>
<dbReference type="AlphaFoldDB" id="A0A8C4Q7A1"/>
<feature type="region of interest" description="Disordered" evidence="5">
    <location>
        <begin position="158"/>
        <end position="198"/>
    </location>
</feature>
<evidence type="ECO:0000256" key="2">
    <source>
        <dbReference type="ARBA" id="ARBA00007925"/>
    </source>
</evidence>
<dbReference type="PANTHER" id="PTHR13489:SF0">
    <property type="entry name" value="MINI-CHROMOSOME MAINTENANCE COMPLEX-BINDING PROTEIN"/>
    <property type="match status" value="1"/>
</dbReference>
<dbReference type="GO" id="GO:0003682">
    <property type="term" value="F:chromatin binding"/>
    <property type="evidence" value="ECO:0007669"/>
    <property type="project" value="TreeGrafter"/>
</dbReference>
<keyword evidence="4" id="KW-0539">Nucleus</keyword>